<protein>
    <submittedName>
        <fullName evidence="1">Uncharacterized protein</fullName>
    </submittedName>
</protein>
<organism evidence="1 2">
    <name type="scientific">Pedobacter montanisoli</name>
    <dbReference type="NCBI Taxonomy" id="2923277"/>
    <lineage>
        <taxon>Bacteria</taxon>
        <taxon>Pseudomonadati</taxon>
        <taxon>Bacteroidota</taxon>
        <taxon>Sphingobacteriia</taxon>
        <taxon>Sphingobacteriales</taxon>
        <taxon>Sphingobacteriaceae</taxon>
        <taxon>Pedobacter</taxon>
    </lineage>
</organism>
<evidence type="ECO:0000313" key="1">
    <source>
        <dbReference type="EMBL" id="MCJ0742025.1"/>
    </source>
</evidence>
<keyword evidence="2" id="KW-1185">Reference proteome</keyword>
<sequence length="162" mass="18498">MKRLTADGIPFDEAKTMVNNFLTKQEKDVNGNYANTIAVWFSLEQLNEMVIRLNEEQRTTAAISPGKETDGVRIYFANYGENPPAEYPEYTNRNTVVFVSTHKDIDIPEKHIDYFSEDKLFNNGGIIKMSPQNRGMLCPPDKGCDCDSEIYTEENKPLCPFE</sequence>
<dbReference type="RefSeq" id="WP_243360071.1">
    <property type="nucleotide sequence ID" value="NZ_JALGBH010000001.1"/>
</dbReference>
<evidence type="ECO:0000313" key="2">
    <source>
        <dbReference type="Proteomes" id="UP001165460"/>
    </source>
</evidence>
<name>A0ABS9ZTV9_9SPHI</name>
<dbReference type="Proteomes" id="UP001165460">
    <property type="component" value="Unassembled WGS sequence"/>
</dbReference>
<comment type="caution">
    <text evidence="1">The sequence shown here is derived from an EMBL/GenBank/DDBJ whole genome shotgun (WGS) entry which is preliminary data.</text>
</comment>
<dbReference type="EMBL" id="JALGBH010000001">
    <property type="protein sequence ID" value="MCJ0742025.1"/>
    <property type="molecule type" value="Genomic_DNA"/>
</dbReference>
<accession>A0ABS9ZTV9</accession>
<proteinExistence type="predicted"/>
<gene>
    <name evidence="1" type="ORF">MMF97_04810</name>
</gene>
<reference evidence="1" key="1">
    <citation type="submission" date="2022-03" db="EMBL/GenBank/DDBJ databases">
        <authorList>
            <person name="Woo C.Y."/>
        </authorList>
    </citation>
    <scope>NUCLEOTIDE SEQUENCE</scope>
    <source>
        <strain evidence="1">CYS-01</strain>
    </source>
</reference>